<reference evidence="2 3" key="1">
    <citation type="submission" date="2023-10" db="EMBL/GenBank/DDBJ databases">
        <title>Draft Genome Sequence of Candida saopaulonensis from a very Premature Infant with Sepsis.</title>
        <authorList>
            <person name="Ning Y."/>
            <person name="Dai R."/>
            <person name="Xiao M."/>
            <person name="Xu Y."/>
            <person name="Yan Q."/>
            <person name="Zhang L."/>
        </authorList>
    </citation>
    <scope>NUCLEOTIDE SEQUENCE [LARGE SCALE GENOMIC DNA]</scope>
    <source>
        <strain evidence="2 3">19XY460</strain>
    </source>
</reference>
<accession>A0AAX4HE35</accession>
<feature type="region of interest" description="Disordered" evidence="1">
    <location>
        <begin position="376"/>
        <end position="396"/>
    </location>
</feature>
<evidence type="ECO:0000313" key="3">
    <source>
        <dbReference type="Proteomes" id="UP001338582"/>
    </source>
</evidence>
<proteinExistence type="predicted"/>
<dbReference type="EMBL" id="CP138898">
    <property type="protein sequence ID" value="WPK26676.1"/>
    <property type="molecule type" value="Genomic_DNA"/>
</dbReference>
<dbReference type="KEGG" id="asau:88175099"/>
<name>A0AAX4HE35_9ASCO</name>
<dbReference type="GO" id="GO:0008270">
    <property type="term" value="F:zinc ion binding"/>
    <property type="evidence" value="ECO:0007669"/>
    <property type="project" value="InterPro"/>
</dbReference>
<evidence type="ECO:0008006" key="4">
    <source>
        <dbReference type="Google" id="ProtNLM"/>
    </source>
</evidence>
<dbReference type="SUPFAM" id="SSF57701">
    <property type="entry name" value="Zn2/Cys6 DNA-binding domain"/>
    <property type="match status" value="1"/>
</dbReference>
<dbReference type="InterPro" id="IPR001138">
    <property type="entry name" value="Zn2Cys6_DnaBD"/>
</dbReference>
<evidence type="ECO:0000256" key="1">
    <source>
        <dbReference type="SAM" id="MobiDB-lite"/>
    </source>
</evidence>
<dbReference type="GeneID" id="88175099"/>
<dbReference type="Proteomes" id="UP001338582">
    <property type="component" value="Chromosome 5"/>
</dbReference>
<keyword evidence="3" id="KW-1185">Reference proteome</keyword>
<gene>
    <name evidence="2" type="ORF">PUMCH_004036</name>
</gene>
<organism evidence="2 3">
    <name type="scientific">Australozyma saopauloensis</name>
    <dbReference type="NCBI Taxonomy" id="291208"/>
    <lineage>
        <taxon>Eukaryota</taxon>
        <taxon>Fungi</taxon>
        <taxon>Dikarya</taxon>
        <taxon>Ascomycota</taxon>
        <taxon>Saccharomycotina</taxon>
        <taxon>Pichiomycetes</taxon>
        <taxon>Metschnikowiaceae</taxon>
        <taxon>Australozyma</taxon>
    </lineage>
</organism>
<dbReference type="RefSeq" id="XP_062879057.1">
    <property type="nucleotide sequence ID" value="XM_063022987.1"/>
</dbReference>
<feature type="region of interest" description="Disordered" evidence="1">
    <location>
        <begin position="429"/>
        <end position="485"/>
    </location>
</feature>
<dbReference type="AlphaFoldDB" id="A0AAX4HE35"/>
<sequence>MSSPNKLGDCEAINNFPTCWPFPYGQGFDPRHGASEFTVHGAISGNLANSHHKESHRTSIWDRLRDISMDRADSRKPQSSLNRFSEACSIAPIREQLQGPDCGLGSLFTENGKELRYFKKVFCDSSLLAASLCGSPRGKFTQQLCTALNQRYTIPSVEMEEESFVKHDSSPLFSVNLPSTCNPNFMGPSVGSLHKLEKQIGDPDDAQNFISMRLLNSNYILDASILEQKSPFPFDVSDSRSIRKDSSCASQGSWRLRPQQYGRIAASPREPSRSILNLQETSTPTLTKILPITESARLFDDDELRTQSSDELDISLDSIRSLRCGHEGPSQLTFKAESSVEQTSTTAKRTARKSVLKPHQGYQSFRRVSRSIAESAINPATDRESEDINSDSESPTNGKFIVKLKFDLIKSRVTVSRYMMMLTCRMKPQRRTYNRKKGPNKGKIRKKQAWEDKKMRQATAASGGIENRANKGGPNEASKATGSNTYSNKPNGCWTCRIRHKACPQDGEICSACVRLHLDCDRSATTPHYIVSREACKQRKKEIKEVTDVYRRIALQAGRKVQVWIRKNGTRRRQKL</sequence>
<feature type="region of interest" description="Disordered" evidence="1">
    <location>
        <begin position="340"/>
        <end position="361"/>
    </location>
</feature>
<dbReference type="GO" id="GO:0000981">
    <property type="term" value="F:DNA-binding transcription factor activity, RNA polymerase II-specific"/>
    <property type="evidence" value="ECO:0007669"/>
    <property type="project" value="InterPro"/>
</dbReference>
<protein>
    <recommendedName>
        <fullName evidence="4">Zn(2)-C6 fungal-type domain-containing protein</fullName>
    </recommendedName>
</protein>
<dbReference type="InterPro" id="IPR036864">
    <property type="entry name" value="Zn2-C6_fun-type_DNA-bd_sf"/>
</dbReference>
<evidence type="ECO:0000313" key="2">
    <source>
        <dbReference type="EMBL" id="WPK26676.1"/>
    </source>
</evidence>
<dbReference type="CDD" id="cd00067">
    <property type="entry name" value="GAL4"/>
    <property type="match status" value="1"/>
</dbReference>
<feature type="compositionally biased region" description="Basic residues" evidence="1">
    <location>
        <begin position="429"/>
        <end position="447"/>
    </location>
</feature>